<evidence type="ECO:0000313" key="8">
    <source>
        <dbReference type="Proteomes" id="UP000050398"/>
    </source>
</evidence>
<evidence type="ECO:0000256" key="2">
    <source>
        <dbReference type="ARBA" id="ARBA00022741"/>
    </source>
</evidence>
<comment type="caution">
    <text evidence="7">The sequence shown here is derived from an EMBL/GenBank/DDBJ whole genome shotgun (WGS) entry which is preliminary data.</text>
</comment>
<organism evidence="7 8">
    <name type="scientific">Rossellomorea vietnamensis</name>
    <dbReference type="NCBI Taxonomy" id="218284"/>
    <lineage>
        <taxon>Bacteria</taxon>
        <taxon>Bacillati</taxon>
        <taxon>Bacillota</taxon>
        <taxon>Bacilli</taxon>
        <taxon>Bacillales</taxon>
        <taxon>Bacillaceae</taxon>
        <taxon>Rossellomorea</taxon>
    </lineage>
</organism>
<dbReference type="Pfam" id="PF02222">
    <property type="entry name" value="ATP-grasp"/>
    <property type="match status" value="1"/>
</dbReference>
<keyword evidence="2 5" id="KW-0547">Nucleotide-binding</keyword>
<protein>
    <recommendedName>
        <fullName evidence="6">ATP-grasp domain-containing protein</fullName>
    </recommendedName>
</protein>
<dbReference type="AlphaFoldDB" id="A0A0P6VTL2"/>
<dbReference type="GO" id="GO:0016874">
    <property type="term" value="F:ligase activity"/>
    <property type="evidence" value="ECO:0007669"/>
    <property type="project" value="UniProtKB-KW"/>
</dbReference>
<dbReference type="OrthoDB" id="9803907at2"/>
<dbReference type="GO" id="GO:0006164">
    <property type="term" value="P:purine nucleotide biosynthetic process"/>
    <property type="evidence" value="ECO:0007669"/>
    <property type="project" value="UniProtKB-KW"/>
</dbReference>
<dbReference type="EMBL" id="LIXZ01000034">
    <property type="protein sequence ID" value="KPL57654.1"/>
    <property type="molecule type" value="Genomic_DNA"/>
</dbReference>
<keyword evidence="3" id="KW-0658">Purine biosynthesis</keyword>
<dbReference type="PROSITE" id="PS50975">
    <property type="entry name" value="ATP_GRASP"/>
    <property type="match status" value="1"/>
</dbReference>
<dbReference type="RefSeq" id="WP_060675026.1">
    <property type="nucleotide sequence ID" value="NZ_LIXZ01000034.1"/>
</dbReference>
<dbReference type="PANTHER" id="PTHR43585:SF2">
    <property type="entry name" value="ATP-GRASP ENZYME FSQD"/>
    <property type="match status" value="1"/>
</dbReference>
<evidence type="ECO:0000256" key="5">
    <source>
        <dbReference type="PROSITE-ProRule" id="PRU00409"/>
    </source>
</evidence>
<evidence type="ECO:0000313" key="7">
    <source>
        <dbReference type="EMBL" id="KPL57654.1"/>
    </source>
</evidence>
<sequence>MSILILNRNAPYPFESWLEELDEDQVILTTKKRAKNVNANYVEGFSNYEENGCIEVRAIELDQKYNFNTLIATSEFDIYRAAKIREYLGINGQGIESALAFRDKVVMKNILHEKGIEVPPFKQIDTSTDIYEFVKKHNFPIVVKPRDGSGSEEVKVLNTYEDLMKYLQFNNSKNYEVEKFIEGDMYHIDGLVINGEIKFLWPSKYINGCLSHQEGNYNASYLLAENVPIFNRLIQLTKDILMVLPTPDNTAFHAEIFHTLDDRLVFCEIASRRGGGYIAETIEHAFGIELTKLTVQSQCGIKVNLPEAINKPGVMCGFLLIPAKSGKLKKIPNSSEENWVVKQEILANPGDIYNSSKSSLDTIASFLIEGKSEKEVQERIKFIVEWFNSNTEWIQYS</sequence>
<evidence type="ECO:0000259" key="6">
    <source>
        <dbReference type="PROSITE" id="PS50975"/>
    </source>
</evidence>
<evidence type="ECO:0000256" key="4">
    <source>
        <dbReference type="ARBA" id="ARBA00022840"/>
    </source>
</evidence>
<keyword evidence="4 5" id="KW-0067">ATP-binding</keyword>
<dbReference type="Gene3D" id="3.30.470.20">
    <property type="entry name" value="ATP-grasp fold, B domain"/>
    <property type="match status" value="1"/>
</dbReference>
<accession>A0A0P6VTL2</accession>
<dbReference type="PATRIC" id="fig|218284.4.peg.3020"/>
<dbReference type="PANTHER" id="PTHR43585">
    <property type="entry name" value="FUMIPYRROLE BIOSYNTHESIS PROTEIN C"/>
    <property type="match status" value="1"/>
</dbReference>
<dbReference type="InterPro" id="IPR011761">
    <property type="entry name" value="ATP-grasp"/>
</dbReference>
<keyword evidence="1" id="KW-0436">Ligase</keyword>
<dbReference type="SUPFAM" id="SSF56059">
    <property type="entry name" value="Glutathione synthetase ATP-binding domain-like"/>
    <property type="match status" value="1"/>
</dbReference>
<reference evidence="7 8" key="1">
    <citation type="submission" date="2015-08" db="EMBL/GenBank/DDBJ databases">
        <title>Draft Genome Sequence of Bacillus vietnamensis UCD-SED5.</title>
        <authorList>
            <person name="Lee R.D."/>
            <person name="Jospin G."/>
            <person name="Lang J.M."/>
            <person name="Coil D.A."/>
            <person name="Eisen J.A."/>
        </authorList>
    </citation>
    <scope>NUCLEOTIDE SEQUENCE [LARGE SCALE GENOMIC DNA]</scope>
    <source>
        <strain evidence="7 8">UCD-SED5</strain>
    </source>
</reference>
<dbReference type="GO" id="GO:0005524">
    <property type="term" value="F:ATP binding"/>
    <property type="evidence" value="ECO:0007669"/>
    <property type="project" value="UniProtKB-UniRule"/>
</dbReference>
<evidence type="ECO:0000256" key="3">
    <source>
        <dbReference type="ARBA" id="ARBA00022755"/>
    </source>
</evidence>
<dbReference type="Proteomes" id="UP000050398">
    <property type="component" value="Unassembled WGS sequence"/>
</dbReference>
<name>A0A0P6VTL2_9BACI</name>
<feature type="domain" description="ATP-grasp" evidence="6">
    <location>
        <begin position="108"/>
        <end position="299"/>
    </location>
</feature>
<gene>
    <name evidence="7" type="ORF">AM506_21065</name>
</gene>
<proteinExistence type="predicted"/>
<dbReference type="InterPro" id="IPR052032">
    <property type="entry name" value="ATP-dep_AA_Ligase"/>
</dbReference>
<dbReference type="GO" id="GO:0046872">
    <property type="term" value="F:metal ion binding"/>
    <property type="evidence" value="ECO:0007669"/>
    <property type="project" value="InterPro"/>
</dbReference>
<dbReference type="InterPro" id="IPR003135">
    <property type="entry name" value="ATP-grasp_carboxylate-amine"/>
</dbReference>
<evidence type="ECO:0000256" key="1">
    <source>
        <dbReference type="ARBA" id="ARBA00022598"/>
    </source>
</evidence>
<dbReference type="InterPro" id="IPR013815">
    <property type="entry name" value="ATP_grasp_subdomain_1"/>
</dbReference>
<dbReference type="Gene3D" id="3.30.1490.20">
    <property type="entry name" value="ATP-grasp fold, A domain"/>
    <property type="match status" value="1"/>
</dbReference>
<dbReference type="Gene3D" id="3.40.50.20">
    <property type="match status" value="1"/>
</dbReference>